<dbReference type="InterPro" id="IPR000182">
    <property type="entry name" value="GNAT_dom"/>
</dbReference>
<feature type="domain" description="N-acetyltransferase" evidence="2">
    <location>
        <begin position="1"/>
        <end position="148"/>
    </location>
</feature>
<dbReference type="EMBL" id="AYZF01000017">
    <property type="protein sequence ID" value="KRN05623.1"/>
    <property type="molecule type" value="Genomic_DNA"/>
</dbReference>
<proteinExistence type="predicted"/>
<evidence type="ECO:0000256" key="1">
    <source>
        <dbReference type="ARBA" id="ARBA00022679"/>
    </source>
</evidence>
<dbReference type="CDD" id="cd04301">
    <property type="entry name" value="NAT_SF"/>
    <property type="match status" value="1"/>
</dbReference>
<sequence length="155" mass="18269">MNELHFKQINHLTEKHYQLLLDADPSRKIIESYVDRSTCLIAEKNGELVGIILLLPTRPETIEIVNIAVVRKKRRQGIGQELLQYAQEWAKARRYAVLEIGTGSTSFGQLYLYQKNGFRIYGVDIGFFERHYTEPIFENKLRLKDMLRLRLRLYL</sequence>
<reference evidence="3 4" key="1">
    <citation type="journal article" date="2015" name="Genome Announc.">
        <title>Expanding the biotechnology potential of lactobacilli through comparative genomics of 213 strains and associated genera.</title>
        <authorList>
            <person name="Sun Z."/>
            <person name="Harris H.M."/>
            <person name="McCann A."/>
            <person name="Guo C."/>
            <person name="Argimon S."/>
            <person name="Zhang W."/>
            <person name="Yang X."/>
            <person name="Jeffery I.B."/>
            <person name="Cooney J.C."/>
            <person name="Kagawa T.F."/>
            <person name="Liu W."/>
            <person name="Song Y."/>
            <person name="Salvetti E."/>
            <person name="Wrobel A."/>
            <person name="Rasinkangas P."/>
            <person name="Parkhill J."/>
            <person name="Rea M.C."/>
            <person name="O'Sullivan O."/>
            <person name="Ritari J."/>
            <person name="Douillard F.P."/>
            <person name="Paul Ross R."/>
            <person name="Yang R."/>
            <person name="Briner A.E."/>
            <person name="Felis G.E."/>
            <person name="de Vos W.M."/>
            <person name="Barrangou R."/>
            <person name="Klaenhammer T.R."/>
            <person name="Caufield P.W."/>
            <person name="Cui Y."/>
            <person name="Zhang H."/>
            <person name="O'Toole P.W."/>
        </authorList>
    </citation>
    <scope>NUCLEOTIDE SEQUENCE [LARGE SCALE GENOMIC DNA]</scope>
    <source>
        <strain evidence="3 4">DSM 21376</strain>
    </source>
</reference>
<dbReference type="RefSeq" id="WP_034987222.1">
    <property type="nucleotide sequence ID" value="NZ_AYZF01000017.1"/>
</dbReference>
<dbReference type="PROSITE" id="PS51186">
    <property type="entry name" value="GNAT"/>
    <property type="match status" value="1"/>
</dbReference>
<dbReference type="PANTHER" id="PTHR13947:SF37">
    <property type="entry name" value="LD18367P"/>
    <property type="match status" value="1"/>
</dbReference>
<dbReference type="Gene3D" id="3.40.630.30">
    <property type="match status" value="1"/>
</dbReference>
<organism evidence="3 4">
    <name type="scientific">Liquorilactobacillus sucicola DSM 21376 = JCM 15457</name>
    <dbReference type="NCBI Taxonomy" id="1423806"/>
    <lineage>
        <taxon>Bacteria</taxon>
        <taxon>Bacillati</taxon>
        <taxon>Bacillota</taxon>
        <taxon>Bacilli</taxon>
        <taxon>Lactobacillales</taxon>
        <taxon>Lactobacillaceae</taxon>
        <taxon>Liquorilactobacillus</taxon>
    </lineage>
</organism>
<dbReference type="SUPFAM" id="SSF55729">
    <property type="entry name" value="Acyl-CoA N-acyltransferases (Nat)"/>
    <property type="match status" value="1"/>
</dbReference>
<dbReference type="GO" id="GO:0008080">
    <property type="term" value="F:N-acetyltransferase activity"/>
    <property type="evidence" value="ECO:0007669"/>
    <property type="project" value="InterPro"/>
</dbReference>
<keyword evidence="4" id="KW-1185">Reference proteome</keyword>
<dbReference type="InterPro" id="IPR050769">
    <property type="entry name" value="NAT_camello-type"/>
</dbReference>
<evidence type="ECO:0000313" key="4">
    <source>
        <dbReference type="Proteomes" id="UP000050961"/>
    </source>
</evidence>
<dbReference type="InterPro" id="IPR016181">
    <property type="entry name" value="Acyl_CoA_acyltransferase"/>
</dbReference>
<protein>
    <submittedName>
        <fullName evidence="3">Gnat family acetyltransferase</fullName>
    </submittedName>
</protein>
<dbReference type="eggNOG" id="COG0456">
    <property type="taxonomic scope" value="Bacteria"/>
</dbReference>
<dbReference type="PANTHER" id="PTHR13947">
    <property type="entry name" value="GNAT FAMILY N-ACETYLTRANSFERASE"/>
    <property type="match status" value="1"/>
</dbReference>
<accession>A0A023CV09</accession>
<evidence type="ECO:0000259" key="2">
    <source>
        <dbReference type="PROSITE" id="PS51186"/>
    </source>
</evidence>
<keyword evidence="1 3" id="KW-0808">Transferase</keyword>
<evidence type="ECO:0000313" key="3">
    <source>
        <dbReference type="EMBL" id="KRN05623.1"/>
    </source>
</evidence>
<dbReference type="STRING" id="1423806.FD15_GL002186"/>
<dbReference type="AlphaFoldDB" id="A0A023CV09"/>
<dbReference type="OrthoDB" id="162775at2"/>
<dbReference type="Proteomes" id="UP000050961">
    <property type="component" value="Unassembled WGS sequence"/>
</dbReference>
<comment type="caution">
    <text evidence="3">The sequence shown here is derived from an EMBL/GenBank/DDBJ whole genome shotgun (WGS) entry which is preliminary data.</text>
</comment>
<gene>
    <name evidence="3" type="ORF">FD15_GL002186</name>
</gene>
<dbReference type="Pfam" id="PF00583">
    <property type="entry name" value="Acetyltransf_1"/>
    <property type="match status" value="1"/>
</dbReference>
<name>A0A023CV09_9LACO</name>
<dbReference type="PATRIC" id="fig|1423806.3.peg.2233"/>